<dbReference type="OrthoDB" id="6024937at2"/>
<organism evidence="2 3">
    <name type="scientific">Anaeromicrobium sediminis</name>
    <dbReference type="NCBI Taxonomy" id="1478221"/>
    <lineage>
        <taxon>Bacteria</taxon>
        <taxon>Bacillati</taxon>
        <taxon>Bacillota</taxon>
        <taxon>Clostridia</taxon>
        <taxon>Peptostreptococcales</taxon>
        <taxon>Thermotaleaceae</taxon>
        <taxon>Anaeromicrobium</taxon>
    </lineage>
</organism>
<gene>
    <name evidence="2" type="ORF">CCE28_13160</name>
</gene>
<evidence type="ECO:0000313" key="3">
    <source>
        <dbReference type="Proteomes" id="UP000216024"/>
    </source>
</evidence>
<dbReference type="InterPro" id="IPR011033">
    <property type="entry name" value="PRC_barrel-like_sf"/>
</dbReference>
<dbReference type="Gene3D" id="2.30.30.240">
    <property type="entry name" value="PRC-barrel domain"/>
    <property type="match status" value="1"/>
</dbReference>
<comment type="caution">
    <text evidence="2">The sequence shown here is derived from an EMBL/GenBank/DDBJ whole genome shotgun (WGS) entry which is preliminary data.</text>
</comment>
<evidence type="ECO:0000259" key="1">
    <source>
        <dbReference type="Pfam" id="PF05239"/>
    </source>
</evidence>
<feature type="domain" description="PRC-barrel" evidence="1">
    <location>
        <begin position="5"/>
        <end position="77"/>
    </location>
</feature>
<evidence type="ECO:0000313" key="2">
    <source>
        <dbReference type="EMBL" id="PAB58838.1"/>
    </source>
</evidence>
<protein>
    <recommendedName>
        <fullName evidence="1">PRC-barrel domain-containing protein</fullName>
    </recommendedName>
</protein>
<dbReference type="Pfam" id="PF05239">
    <property type="entry name" value="PRC"/>
    <property type="match status" value="1"/>
</dbReference>
<dbReference type="AlphaFoldDB" id="A0A267MIT4"/>
<reference evidence="2 3" key="1">
    <citation type="submission" date="2017-06" db="EMBL/GenBank/DDBJ databases">
        <title>Draft genome sequence of anaerobic fermentative bacterium Anaeromicrobium sediminis DY2726D isolated from West Pacific Ocean sediments.</title>
        <authorList>
            <person name="Zeng X."/>
        </authorList>
    </citation>
    <scope>NUCLEOTIDE SEQUENCE [LARGE SCALE GENOMIC DNA]</scope>
    <source>
        <strain evidence="2 3">DY2726D</strain>
    </source>
</reference>
<dbReference type="SUPFAM" id="SSF50346">
    <property type="entry name" value="PRC-barrel domain"/>
    <property type="match status" value="1"/>
</dbReference>
<dbReference type="RefSeq" id="WP_095134192.1">
    <property type="nucleotide sequence ID" value="NZ_NIBG01000011.1"/>
</dbReference>
<dbReference type="InterPro" id="IPR014238">
    <property type="entry name" value="Spore_YlmC/YmxH"/>
</dbReference>
<dbReference type="NCBIfam" id="TIGR02888">
    <property type="entry name" value="spore_YlmC_YmxH"/>
    <property type="match status" value="1"/>
</dbReference>
<dbReference type="PANTHER" id="PTHR40061">
    <property type="entry name" value="SPORULATION PROTEIN YLMC-RELATED"/>
    <property type="match status" value="1"/>
</dbReference>
<proteinExistence type="predicted"/>
<sequence>MISTGELREKEIINVSDGKKLGFVSDIEINLEKGRVVSVIVPTEGRFLGIFGKYNEYVIPWREINKIGVDVVLVNSKSVVETNKDKVEEYEEEYEEMPVEKEIFIKKEGNI</sequence>
<dbReference type="Proteomes" id="UP000216024">
    <property type="component" value="Unassembled WGS sequence"/>
</dbReference>
<dbReference type="InterPro" id="IPR027275">
    <property type="entry name" value="PRC-brl_dom"/>
</dbReference>
<dbReference type="EMBL" id="NIBG01000011">
    <property type="protein sequence ID" value="PAB58838.1"/>
    <property type="molecule type" value="Genomic_DNA"/>
</dbReference>
<keyword evidence="3" id="KW-1185">Reference proteome</keyword>
<accession>A0A267MIT4</accession>
<dbReference type="PANTHER" id="PTHR40061:SF1">
    <property type="entry name" value="SPORULATION PROTEIN YLMC-RELATED"/>
    <property type="match status" value="1"/>
</dbReference>
<name>A0A267MIT4_9FIRM</name>